<organism evidence="1 2">
    <name type="scientific">Caerostris darwini</name>
    <dbReference type="NCBI Taxonomy" id="1538125"/>
    <lineage>
        <taxon>Eukaryota</taxon>
        <taxon>Metazoa</taxon>
        <taxon>Ecdysozoa</taxon>
        <taxon>Arthropoda</taxon>
        <taxon>Chelicerata</taxon>
        <taxon>Arachnida</taxon>
        <taxon>Araneae</taxon>
        <taxon>Araneomorphae</taxon>
        <taxon>Entelegynae</taxon>
        <taxon>Araneoidea</taxon>
        <taxon>Araneidae</taxon>
        <taxon>Caerostris</taxon>
    </lineage>
</organism>
<proteinExistence type="predicted"/>
<dbReference type="EMBL" id="BPLQ01010834">
    <property type="protein sequence ID" value="GIY53933.1"/>
    <property type="molecule type" value="Genomic_DNA"/>
</dbReference>
<dbReference type="AlphaFoldDB" id="A0AAV4U802"/>
<protein>
    <submittedName>
        <fullName evidence="1">Uncharacterized protein</fullName>
    </submittedName>
</protein>
<dbReference type="Proteomes" id="UP001054837">
    <property type="component" value="Unassembled WGS sequence"/>
</dbReference>
<gene>
    <name evidence="1" type="ORF">CDAR_87371</name>
</gene>
<name>A0AAV4U802_9ARAC</name>
<reference evidence="1 2" key="1">
    <citation type="submission" date="2021-06" db="EMBL/GenBank/DDBJ databases">
        <title>Caerostris darwini draft genome.</title>
        <authorList>
            <person name="Kono N."/>
            <person name="Arakawa K."/>
        </authorList>
    </citation>
    <scope>NUCLEOTIDE SEQUENCE [LARGE SCALE GENOMIC DNA]</scope>
</reference>
<keyword evidence="2" id="KW-1185">Reference proteome</keyword>
<sequence length="178" mass="20187">MRSDTNVFPYRSPVTLNNNTKKRNSIDLSQPAEPKIPVINIYTILFEVQVAVPFHQLAGREKTPPTQVQTAVHHPWFRGGWRHYLCQVCHSSMMFFPHREFIKDTIIDGKNGRDLSKACPTARHWSLTNVTVPQLPHKTGGNAAIIFGCHVVLLKSDERGMRGDSIFSCEYLSFGINL</sequence>
<evidence type="ECO:0000313" key="1">
    <source>
        <dbReference type="EMBL" id="GIY53933.1"/>
    </source>
</evidence>
<evidence type="ECO:0000313" key="2">
    <source>
        <dbReference type="Proteomes" id="UP001054837"/>
    </source>
</evidence>
<comment type="caution">
    <text evidence="1">The sequence shown here is derived from an EMBL/GenBank/DDBJ whole genome shotgun (WGS) entry which is preliminary data.</text>
</comment>
<accession>A0AAV4U802</accession>